<accession>A0A2U3AJB5</accession>
<dbReference type="InterPro" id="IPR036412">
    <property type="entry name" value="HAD-like_sf"/>
</dbReference>
<dbReference type="NCBIfam" id="TIGR01509">
    <property type="entry name" value="HAD-SF-IA-v3"/>
    <property type="match status" value="1"/>
</dbReference>
<dbReference type="GO" id="GO:0005829">
    <property type="term" value="C:cytosol"/>
    <property type="evidence" value="ECO:0007669"/>
    <property type="project" value="TreeGrafter"/>
</dbReference>
<dbReference type="PANTHER" id="PTHR43434:SF26">
    <property type="entry name" value="PYROPHOSPHATASE PPAX"/>
    <property type="match status" value="1"/>
</dbReference>
<evidence type="ECO:0000313" key="2">
    <source>
        <dbReference type="Proteomes" id="UP000245938"/>
    </source>
</evidence>
<dbReference type="FunFam" id="3.40.50.1000:FF:000022">
    <property type="entry name" value="Phosphoglycolate phosphatase"/>
    <property type="match status" value="1"/>
</dbReference>
<dbReference type="GO" id="GO:0006281">
    <property type="term" value="P:DNA repair"/>
    <property type="evidence" value="ECO:0007669"/>
    <property type="project" value="TreeGrafter"/>
</dbReference>
<dbReference type="SFLD" id="SFLDS00003">
    <property type="entry name" value="Haloacid_Dehalogenase"/>
    <property type="match status" value="1"/>
</dbReference>
<dbReference type="OrthoDB" id="9807630at2"/>
<dbReference type="InterPro" id="IPR023214">
    <property type="entry name" value="HAD_sf"/>
</dbReference>
<dbReference type="InterPro" id="IPR006439">
    <property type="entry name" value="HAD-SF_hydro_IA"/>
</dbReference>
<comment type="caution">
    <text evidence="1">The sequence shown here is derived from an EMBL/GenBank/DDBJ whole genome shotgun (WGS) entry which is preliminary data.</text>
</comment>
<evidence type="ECO:0000313" key="1">
    <source>
        <dbReference type="EMBL" id="PWI24627.1"/>
    </source>
</evidence>
<dbReference type="NCBIfam" id="NF009804">
    <property type="entry name" value="PRK13288.1"/>
    <property type="match status" value="1"/>
</dbReference>
<dbReference type="CDD" id="cd02616">
    <property type="entry name" value="HAD_PPase"/>
    <property type="match status" value="1"/>
</dbReference>
<dbReference type="EMBL" id="QFVR01000018">
    <property type="protein sequence ID" value="PWI24627.1"/>
    <property type="molecule type" value="Genomic_DNA"/>
</dbReference>
<dbReference type="AlphaFoldDB" id="A0A2U3AJB5"/>
<dbReference type="SUPFAM" id="SSF56784">
    <property type="entry name" value="HAD-like"/>
    <property type="match status" value="1"/>
</dbReference>
<dbReference type="SFLD" id="SFLDG01129">
    <property type="entry name" value="C1.5:_HAD__Beta-PGM__Phosphata"/>
    <property type="match status" value="1"/>
</dbReference>
<dbReference type="PANTHER" id="PTHR43434">
    <property type="entry name" value="PHOSPHOGLYCOLATE PHOSPHATASE"/>
    <property type="match status" value="1"/>
</dbReference>
<dbReference type="InterPro" id="IPR050155">
    <property type="entry name" value="HAD-like_hydrolase_sf"/>
</dbReference>
<dbReference type="Gene3D" id="1.10.150.240">
    <property type="entry name" value="Putative phosphatase, domain 2"/>
    <property type="match status" value="1"/>
</dbReference>
<dbReference type="Gene3D" id="3.40.50.1000">
    <property type="entry name" value="HAD superfamily/HAD-like"/>
    <property type="match status" value="1"/>
</dbReference>
<name>A0A2U3AJB5_9BACL</name>
<organism evidence="1 2">
    <name type="scientific">Kurthia sibirica</name>
    <dbReference type="NCBI Taxonomy" id="202750"/>
    <lineage>
        <taxon>Bacteria</taxon>
        <taxon>Bacillati</taxon>
        <taxon>Bacillota</taxon>
        <taxon>Bacilli</taxon>
        <taxon>Bacillales</taxon>
        <taxon>Caryophanaceae</taxon>
        <taxon>Kurthia</taxon>
    </lineage>
</organism>
<dbReference type="Pfam" id="PF13419">
    <property type="entry name" value="HAD_2"/>
    <property type="match status" value="1"/>
</dbReference>
<dbReference type="NCBIfam" id="TIGR01549">
    <property type="entry name" value="HAD-SF-IA-v1"/>
    <property type="match status" value="1"/>
</dbReference>
<dbReference type="GO" id="GO:0008967">
    <property type="term" value="F:phosphoglycolate phosphatase activity"/>
    <property type="evidence" value="ECO:0007669"/>
    <property type="project" value="TreeGrafter"/>
</dbReference>
<dbReference type="RefSeq" id="WP_109306732.1">
    <property type="nucleotide sequence ID" value="NZ_BJUF01000009.1"/>
</dbReference>
<proteinExistence type="predicted"/>
<reference evidence="1 2" key="1">
    <citation type="submission" date="2018-05" db="EMBL/GenBank/DDBJ databases">
        <title>Kurthia sibirica genome sequence.</title>
        <authorList>
            <person name="Maclea K.S."/>
            <person name="Goen A.E."/>
        </authorList>
    </citation>
    <scope>NUCLEOTIDE SEQUENCE [LARGE SCALE GENOMIC DNA]</scope>
    <source>
        <strain evidence="1 2">ATCC 49154</strain>
    </source>
</reference>
<gene>
    <name evidence="1" type="ORF">DEX24_12415</name>
</gene>
<keyword evidence="2" id="KW-1185">Reference proteome</keyword>
<dbReference type="Proteomes" id="UP000245938">
    <property type="component" value="Unassembled WGS sequence"/>
</dbReference>
<dbReference type="SFLD" id="SFLDG01135">
    <property type="entry name" value="C1.5.6:_HAD__Beta-PGM__Phospha"/>
    <property type="match status" value="1"/>
</dbReference>
<dbReference type="InterPro" id="IPR023198">
    <property type="entry name" value="PGP-like_dom2"/>
</dbReference>
<protein>
    <submittedName>
        <fullName evidence="1">Pyrophosphatase PpaX</fullName>
    </submittedName>
</protein>
<sequence>MQYKGLLFDFDGTLLDTNDLILDTFHHVIEPKFPGKYSREALQKFIGPSLKDSFTEVDAKNVDVLIAEYITWNRQHHDELVKEFPDVVEVLTRLKESGLKLAIVSTKRREALLRGLHILGVAELFDTIVSNDDVVHVKPHAEPVLLALENLGLEKAQVIMIGDNYHDIEGGQNAGVHTAGVAWSLKGPEVLQQYNPTYLLYSMKDLLTIMEIQQYA</sequence>
<dbReference type="InterPro" id="IPR041492">
    <property type="entry name" value="HAD_2"/>
</dbReference>